<dbReference type="AlphaFoldDB" id="A0A1D1V648"/>
<keyword evidence="1" id="KW-0472">Membrane</keyword>
<reference evidence="2 3" key="1">
    <citation type="journal article" date="2016" name="Nat. Commun.">
        <title>Extremotolerant tardigrade genome and improved radiotolerance of human cultured cells by tardigrade-unique protein.</title>
        <authorList>
            <person name="Hashimoto T."/>
            <person name="Horikawa D.D."/>
            <person name="Saito Y."/>
            <person name="Kuwahara H."/>
            <person name="Kozuka-Hata H."/>
            <person name="Shin-I T."/>
            <person name="Minakuchi Y."/>
            <person name="Ohishi K."/>
            <person name="Motoyama A."/>
            <person name="Aizu T."/>
            <person name="Enomoto A."/>
            <person name="Kondo K."/>
            <person name="Tanaka S."/>
            <person name="Hara Y."/>
            <person name="Koshikawa S."/>
            <person name="Sagara H."/>
            <person name="Miura T."/>
            <person name="Yokobori S."/>
            <person name="Miyagawa K."/>
            <person name="Suzuki Y."/>
            <person name="Kubo T."/>
            <person name="Oyama M."/>
            <person name="Kohara Y."/>
            <person name="Fujiyama A."/>
            <person name="Arakawa K."/>
            <person name="Katayama T."/>
            <person name="Toyoda A."/>
            <person name="Kunieda T."/>
        </authorList>
    </citation>
    <scope>NUCLEOTIDE SEQUENCE [LARGE SCALE GENOMIC DNA]</scope>
    <source>
        <strain evidence="2 3">YOKOZUNA-1</strain>
    </source>
</reference>
<comment type="caution">
    <text evidence="2">The sequence shown here is derived from an EMBL/GenBank/DDBJ whole genome shotgun (WGS) entry which is preliminary data.</text>
</comment>
<keyword evidence="1" id="KW-0812">Transmembrane</keyword>
<feature type="transmembrane region" description="Helical" evidence="1">
    <location>
        <begin position="16"/>
        <end position="38"/>
    </location>
</feature>
<accession>A0A1D1V648</accession>
<dbReference type="Proteomes" id="UP000186922">
    <property type="component" value="Unassembled WGS sequence"/>
</dbReference>
<evidence type="ECO:0000256" key="1">
    <source>
        <dbReference type="SAM" id="Phobius"/>
    </source>
</evidence>
<keyword evidence="1" id="KW-1133">Transmembrane helix</keyword>
<evidence type="ECO:0000313" key="3">
    <source>
        <dbReference type="Proteomes" id="UP000186922"/>
    </source>
</evidence>
<name>A0A1D1V648_RAMVA</name>
<dbReference type="EMBL" id="BDGG01000003">
    <property type="protein sequence ID" value="GAU95522.1"/>
    <property type="molecule type" value="Genomic_DNA"/>
</dbReference>
<evidence type="ECO:0000313" key="2">
    <source>
        <dbReference type="EMBL" id="GAU95522.1"/>
    </source>
</evidence>
<sequence length="68" mass="7143">MEFGAGTSCKGTSPEFLLTLGLGSTGMLCFAAIALGYLQYLGMKYQSATADSADMAEKGGNYGRPKRH</sequence>
<organism evidence="2 3">
    <name type="scientific">Ramazzottius varieornatus</name>
    <name type="common">Water bear</name>
    <name type="synonym">Tardigrade</name>
    <dbReference type="NCBI Taxonomy" id="947166"/>
    <lineage>
        <taxon>Eukaryota</taxon>
        <taxon>Metazoa</taxon>
        <taxon>Ecdysozoa</taxon>
        <taxon>Tardigrada</taxon>
        <taxon>Eutardigrada</taxon>
        <taxon>Parachela</taxon>
        <taxon>Hypsibioidea</taxon>
        <taxon>Ramazzottiidae</taxon>
        <taxon>Ramazzottius</taxon>
    </lineage>
</organism>
<protein>
    <submittedName>
        <fullName evidence="2">Uncharacterized protein</fullName>
    </submittedName>
</protein>
<gene>
    <name evidence="2" type="primary">RvY_07124-1</name>
    <name evidence="2" type="synonym">RvY_07124.1</name>
    <name evidence="2" type="ORF">RvY_07124</name>
</gene>
<keyword evidence="3" id="KW-1185">Reference proteome</keyword>
<proteinExistence type="predicted"/>